<evidence type="ECO:0000313" key="3">
    <source>
        <dbReference type="Proteomes" id="UP000250166"/>
    </source>
</evidence>
<organism evidence="2 3">
    <name type="scientific">Helicobacter fennelliae</name>
    <dbReference type="NCBI Taxonomy" id="215"/>
    <lineage>
        <taxon>Bacteria</taxon>
        <taxon>Pseudomonadati</taxon>
        <taxon>Campylobacterota</taxon>
        <taxon>Epsilonproteobacteria</taxon>
        <taxon>Campylobacterales</taxon>
        <taxon>Helicobacteraceae</taxon>
        <taxon>Helicobacter</taxon>
    </lineage>
</organism>
<reference evidence="2 3" key="1">
    <citation type="submission" date="2018-06" db="EMBL/GenBank/DDBJ databases">
        <authorList>
            <consortium name="Pathogen Informatics"/>
            <person name="Doyle S."/>
        </authorList>
    </citation>
    <scope>NUCLEOTIDE SEQUENCE [LARGE SCALE GENOMIC DNA]</scope>
    <source>
        <strain evidence="2 3">NCTC13102</strain>
    </source>
</reference>
<dbReference type="EMBL" id="UAWL01000031">
    <property type="protein sequence ID" value="SQC36453.1"/>
    <property type="molecule type" value="Genomic_DNA"/>
</dbReference>
<dbReference type="AlphaFoldDB" id="A0A2X3EIX9"/>
<gene>
    <name evidence="2" type="ORF">NCTC13102_02260</name>
</gene>
<evidence type="ECO:0008006" key="4">
    <source>
        <dbReference type="Google" id="ProtNLM"/>
    </source>
</evidence>
<sequence>MTHHKLYIQKSIIYLLVLSLSYAHAFNITPEDETKEKPLVYSHNTIEINAKNLYFKELQQNTPLPKNATPLKHTKDTQALLQNKETPQGHTHNRFEGNLAVNGILQYSIRKDWSGIHKEWVLFFDEVYYKSGFIPKNKLYSTKESLIPESAYINITKFNNQELQKLFNISKSKPLIIIGVRANGILKELNITTNDGDEWNFFGNVENISLLGNTIFKYPNKRELIESMGLSDNILMYASKDPYINLRQSPNGKILQAIQKDTMLNNCDTRGNELKNQGILLSLGQDPTNPKWLKVAYIPPEAKDTSKAIYGVIHESQVSPQCEGF</sequence>
<evidence type="ECO:0000313" key="2">
    <source>
        <dbReference type="EMBL" id="SQC36453.1"/>
    </source>
</evidence>
<dbReference type="RefSeq" id="WP_258399964.1">
    <property type="nucleotide sequence ID" value="NZ_UAWL01000031.1"/>
</dbReference>
<evidence type="ECO:0000256" key="1">
    <source>
        <dbReference type="SAM" id="SignalP"/>
    </source>
</evidence>
<keyword evidence="1" id="KW-0732">Signal</keyword>
<dbReference type="Proteomes" id="UP000250166">
    <property type="component" value="Unassembled WGS sequence"/>
</dbReference>
<proteinExistence type="predicted"/>
<protein>
    <recommendedName>
        <fullName evidence="4">Periplasmic protein</fullName>
    </recommendedName>
</protein>
<accession>A0A2X3EIX9</accession>
<feature type="signal peptide" evidence="1">
    <location>
        <begin position="1"/>
        <end position="25"/>
    </location>
</feature>
<feature type="chain" id="PRO_5016046615" description="Periplasmic protein" evidence="1">
    <location>
        <begin position="26"/>
        <end position="325"/>
    </location>
</feature>
<name>A0A2X3EIX9_9HELI</name>